<evidence type="ECO:0000313" key="8">
    <source>
        <dbReference type="EMBL" id="RLE13102.1"/>
    </source>
</evidence>
<dbReference type="Proteomes" id="UP000267654">
    <property type="component" value="Unassembled WGS sequence"/>
</dbReference>
<name>A0A662DG13_UNCAE</name>
<keyword evidence="6" id="KW-0804">Transcription</keyword>
<feature type="binding site" evidence="7">
    <location>
        <position position="138"/>
    </location>
    <ligand>
        <name>Zn(2+)</name>
        <dbReference type="ChEBI" id="CHEBI:29105"/>
    </ligand>
</feature>
<feature type="binding site" evidence="7">
    <location>
        <position position="135"/>
    </location>
    <ligand>
        <name>Zn(2+)</name>
        <dbReference type="ChEBI" id="CHEBI:29105"/>
    </ligand>
</feature>
<reference evidence="8 9" key="1">
    <citation type="submission" date="2018-06" db="EMBL/GenBank/DDBJ databases">
        <title>Extensive metabolic versatility and redundancy in microbially diverse, dynamic hydrothermal sediments.</title>
        <authorList>
            <person name="Dombrowski N."/>
            <person name="Teske A."/>
            <person name="Baker B.J."/>
        </authorList>
    </citation>
    <scope>NUCLEOTIDE SEQUENCE [LARGE SCALE GENOMIC DNA]</scope>
    <source>
        <strain evidence="8">B19_G9</strain>
    </source>
</reference>
<evidence type="ECO:0000256" key="6">
    <source>
        <dbReference type="ARBA" id="ARBA00023163"/>
    </source>
</evidence>
<dbReference type="PANTHER" id="PTHR33202">
    <property type="entry name" value="ZINC UPTAKE REGULATION PROTEIN"/>
    <property type="match status" value="1"/>
</dbReference>
<dbReference type="GO" id="GO:0000976">
    <property type="term" value="F:transcription cis-regulatory region binding"/>
    <property type="evidence" value="ECO:0007669"/>
    <property type="project" value="TreeGrafter"/>
</dbReference>
<dbReference type="InterPro" id="IPR002481">
    <property type="entry name" value="FUR"/>
</dbReference>
<keyword evidence="3 7" id="KW-0862">Zinc</keyword>
<evidence type="ECO:0000256" key="7">
    <source>
        <dbReference type="PIRSR" id="PIRSR602481-1"/>
    </source>
</evidence>
<evidence type="ECO:0000256" key="4">
    <source>
        <dbReference type="ARBA" id="ARBA00023015"/>
    </source>
</evidence>
<protein>
    <submittedName>
        <fullName evidence="8">Transcriptional repressor</fullName>
    </submittedName>
</protein>
<gene>
    <name evidence="8" type="ORF">DRI96_03500</name>
</gene>
<dbReference type="EMBL" id="QMQB01000110">
    <property type="protein sequence ID" value="RLE13102.1"/>
    <property type="molecule type" value="Genomic_DNA"/>
</dbReference>
<evidence type="ECO:0000313" key="9">
    <source>
        <dbReference type="Proteomes" id="UP000267654"/>
    </source>
</evidence>
<dbReference type="GO" id="GO:0045892">
    <property type="term" value="P:negative regulation of DNA-templated transcription"/>
    <property type="evidence" value="ECO:0007669"/>
    <property type="project" value="TreeGrafter"/>
</dbReference>
<dbReference type="SUPFAM" id="SSF46785">
    <property type="entry name" value="Winged helix' DNA-binding domain"/>
    <property type="match status" value="1"/>
</dbReference>
<evidence type="ECO:0000256" key="5">
    <source>
        <dbReference type="ARBA" id="ARBA00023125"/>
    </source>
</evidence>
<dbReference type="InterPro" id="IPR043135">
    <property type="entry name" value="Fur_C"/>
</dbReference>
<dbReference type="PANTHER" id="PTHR33202:SF8">
    <property type="entry name" value="PEROXIDE-RESPONSIVE REPRESSOR PERR"/>
    <property type="match status" value="1"/>
</dbReference>
<evidence type="ECO:0000256" key="1">
    <source>
        <dbReference type="ARBA" id="ARBA00007957"/>
    </source>
</evidence>
<keyword evidence="5" id="KW-0238">DNA-binding</keyword>
<dbReference type="Gene3D" id="1.10.10.10">
    <property type="entry name" value="Winged helix-like DNA-binding domain superfamily/Winged helix DNA-binding domain"/>
    <property type="match status" value="1"/>
</dbReference>
<dbReference type="InterPro" id="IPR036390">
    <property type="entry name" value="WH_DNA-bd_sf"/>
</dbReference>
<keyword evidence="4" id="KW-0805">Transcription regulation</keyword>
<evidence type="ECO:0000256" key="2">
    <source>
        <dbReference type="ARBA" id="ARBA00022491"/>
    </source>
</evidence>
<dbReference type="InterPro" id="IPR036388">
    <property type="entry name" value="WH-like_DNA-bd_sf"/>
</dbReference>
<dbReference type="Gene3D" id="3.30.1490.190">
    <property type="match status" value="1"/>
</dbReference>
<keyword evidence="7" id="KW-0479">Metal-binding</keyword>
<feature type="binding site" evidence="7">
    <location>
        <position position="101"/>
    </location>
    <ligand>
        <name>Zn(2+)</name>
        <dbReference type="ChEBI" id="CHEBI:29105"/>
    </ligand>
</feature>
<proteinExistence type="inferred from homology"/>
<dbReference type="AlphaFoldDB" id="A0A662DG13"/>
<comment type="caution">
    <text evidence="8">The sequence shown here is derived from an EMBL/GenBank/DDBJ whole genome shotgun (WGS) entry which is preliminary data.</text>
</comment>
<feature type="binding site" evidence="7">
    <location>
        <position position="98"/>
    </location>
    <ligand>
        <name>Zn(2+)</name>
        <dbReference type="ChEBI" id="CHEBI:29105"/>
    </ligand>
</feature>
<evidence type="ECO:0000256" key="3">
    <source>
        <dbReference type="ARBA" id="ARBA00022833"/>
    </source>
</evidence>
<dbReference type="CDD" id="cd07153">
    <property type="entry name" value="Fur_like"/>
    <property type="match status" value="1"/>
</dbReference>
<organism evidence="8 9">
    <name type="scientific">Aerophobetes bacterium</name>
    <dbReference type="NCBI Taxonomy" id="2030807"/>
    <lineage>
        <taxon>Bacteria</taxon>
        <taxon>Candidatus Aerophobota</taxon>
    </lineage>
</organism>
<sequence length="146" mass="17313">MSKENVPVAEIKEYLKRSGINPSYHRLRIFEYLLKHRTHPTVEMIYKDISKEIPTLSKTTIYNTLNLFLNKKIVLGLTIEENELRYDSDTRPHAHFKCIACGQVYDVDLKSPLFERQMIEGHEITECHIYFKGICRKCLKKRKLQK</sequence>
<keyword evidence="2" id="KW-0678">Repressor</keyword>
<dbReference type="Pfam" id="PF01475">
    <property type="entry name" value="FUR"/>
    <property type="match status" value="1"/>
</dbReference>
<dbReference type="GO" id="GO:1900376">
    <property type="term" value="P:regulation of secondary metabolite biosynthetic process"/>
    <property type="evidence" value="ECO:0007669"/>
    <property type="project" value="TreeGrafter"/>
</dbReference>
<dbReference type="GO" id="GO:0003700">
    <property type="term" value="F:DNA-binding transcription factor activity"/>
    <property type="evidence" value="ECO:0007669"/>
    <property type="project" value="InterPro"/>
</dbReference>
<comment type="similarity">
    <text evidence="1">Belongs to the Fur family.</text>
</comment>
<comment type="cofactor">
    <cofactor evidence="7">
        <name>Zn(2+)</name>
        <dbReference type="ChEBI" id="CHEBI:29105"/>
    </cofactor>
    <text evidence="7">Binds 1 zinc ion per subunit.</text>
</comment>
<accession>A0A662DG13</accession>
<dbReference type="GO" id="GO:0008270">
    <property type="term" value="F:zinc ion binding"/>
    <property type="evidence" value="ECO:0007669"/>
    <property type="project" value="TreeGrafter"/>
</dbReference>